<reference evidence="2" key="1">
    <citation type="submission" date="2020-08" db="EMBL/GenBank/DDBJ databases">
        <title>Multicomponent nature underlies the extraordinary mechanical properties of spider dragline silk.</title>
        <authorList>
            <person name="Kono N."/>
            <person name="Nakamura H."/>
            <person name="Mori M."/>
            <person name="Yoshida Y."/>
            <person name="Ohtoshi R."/>
            <person name="Malay A.D."/>
            <person name="Moran D.A.P."/>
            <person name="Tomita M."/>
            <person name="Numata K."/>
            <person name="Arakawa K."/>
        </authorList>
    </citation>
    <scope>NUCLEOTIDE SEQUENCE</scope>
</reference>
<feature type="region of interest" description="Disordered" evidence="1">
    <location>
        <begin position="118"/>
        <end position="148"/>
    </location>
</feature>
<dbReference type="AlphaFoldDB" id="A0A8X7CAY9"/>
<sequence>MSGVDGRGVEKRKEKRDLISSMSGFFWRNSASNRIMMCTLLLKEEKQQLQQQQLQAAARIQMTAIKSQHDLNTCRMDTSSLLSLGDKQEQTITPRCRQLVALLRLSLLPPLKRDEIKADARDSANKSQSGARGGIWPHPTSLFETGRS</sequence>
<evidence type="ECO:0000313" key="3">
    <source>
        <dbReference type="Proteomes" id="UP000886998"/>
    </source>
</evidence>
<evidence type="ECO:0000313" key="2">
    <source>
        <dbReference type="EMBL" id="GFY60153.1"/>
    </source>
</evidence>
<keyword evidence="3" id="KW-1185">Reference proteome</keyword>
<protein>
    <submittedName>
        <fullName evidence="2">Uncharacterized protein</fullName>
    </submittedName>
</protein>
<accession>A0A8X7CAY9</accession>
<gene>
    <name evidence="2" type="ORF">TNIN_386021</name>
</gene>
<dbReference type="EMBL" id="BMAV01013002">
    <property type="protein sequence ID" value="GFY60153.1"/>
    <property type="molecule type" value="Genomic_DNA"/>
</dbReference>
<proteinExistence type="predicted"/>
<dbReference type="Proteomes" id="UP000886998">
    <property type="component" value="Unassembled WGS sequence"/>
</dbReference>
<comment type="caution">
    <text evidence="2">The sequence shown here is derived from an EMBL/GenBank/DDBJ whole genome shotgun (WGS) entry which is preliminary data.</text>
</comment>
<evidence type="ECO:0000256" key="1">
    <source>
        <dbReference type="SAM" id="MobiDB-lite"/>
    </source>
</evidence>
<organism evidence="2 3">
    <name type="scientific">Trichonephila inaurata madagascariensis</name>
    <dbReference type="NCBI Taxonomy" id="2747483"/>
    <lineage>
        <taxon>Eukaryota</taxon>
        <taxon>Metazoa</taxon>
        <taxon>Ecdysozoa</taxon>
        <taxon>Arthropoda</taxon>
        <taxon>Chelicerata</taxon>
        <taxon>Arachnida</taxon>
        <taxon>Araneae</taxon>
        <taxon>Araneomorphae</taxon>
        <taxon>Entelegynae</taxon>
        <taxon>Araneoidea</taxon>
        <taxon>Nephilidae</taxon>
        <taxon>Trichonephila</taxon>
        <taxon>Trichonephila inaurata</taxon>
    </lineage>
</organism>
<dbReference type="OrthoDB" id="10380637at2759"/>
<name>A0A8X7CAY9_9ARAC</name>